<dbReference type="Ensembl" id="ENSUPAT00010018261.1">
    <property type="protein sequence ID" value="ENSUPAP00010016001.1"/>
    <property type="gene ID" value="ENSUPAG00010012789.1"/>
</dbReference>
<dbReference type="GeneTree" id="ENSGT00930000152993"/>
<organism evidence="2 3">
    <name type="scientific">Urocitellus parryii</name>
    <name type="common">Arctic ground squirrel</name>
    <name type="synonym">Spermophilus parryii</name>
    <dbReference type="NCBI Taxonomy" id="9999"/>
    <lineage>
        <taxon>Eukaryota</taxon>
        <taxon>Metazoa</taxon>
        <taxon>Chordata</taxon>
        <taxon>Craniata</taxon>
        <taxon>Vertebrata</taxon>
        <taxon>Euteleostomi</taxon>
        <taxon>Mammalia</taxon>
        <taxon>Eutheria</taxon>
        <taxon>Euarchontoglires</taxon>
        <taxon>Glires</taxon>
        <taxon>Rodentia</taxon>
        <taxon>Sciuromorpha</taxon>
        <taxon>Sciuridae</taxon>
        <taxon>Xerinae</taxon>
        <taxon>Marmotini</taxon>
        <taxon>Urocitellus</taxon>
    </lineage>
</organism>
<feature type="region of interest" description="Disordered" evidence="1">
    <location>
        <begin position="49"/>
        <end position="72"/>
    </location>
</feature>
<dbReference type="AlphaFoldDB" id="A0A8D2HG00"/>
<protein>
    <submittedName>
        <fullName evidence="2">Uncharacterized protein</fullName>
    </submittedName>
</protein>
<accession>A0A8D2HG00</accession>
<evidence type="ECO:0000313" key="2">
    <source>
        <dbReference type="Ensembl" id="ENSUPAP00010016001.1"/>
    </source>
</evidence>
<keyword evidence="3" id="KW-1185">Reference proteome</keyword>
<reference evidence="2" key="1">
    <citation type="submission" date="2025-08" db="UniProtKB">
        <authorList>
            <consortium name="Ensembl"/>
        </authorList>
    </citation>
    <scope>IDENTIFICATION</scope>
</reference>
<proteinExistence type="predicted"/>
<feature type="compositionally biased region" description="Basic and acidic residues" evidence="1">
    <location>
        <begin position="53"/>
        <end position="65"/>
    </location>
</feature>
<reference evidence="2" key="2">
    <citation type="submission" date="2025-09" db="UniProtKB">
        <authorList>
            <consortium name="Ensembl"/>
        </authorList>
    </citation>
    <scope>IDENTIFICATION</scope>
</reference>
<evidence type="ECO:0000313" key="3">
    <source>
        <dbReference type="Proteomes" id="UP000694417"/>
    </source>
</evidence>
<evidence type="ECO:0000256" key="1">
    <source>
        <dbReference type="SAM" id="MobiDB-lite"/>
    </source>
</evidence>
<dbReference type="Proteomes" id="UP000694417">
    <property type="component" value="Unplaced"/>
</dbReference>
<name>A0A8D2HG00_UROPR</name>
<sequence>SFLSTTSSPALITYSVLCIPPESIYLWRLFTSSLLLSALYHIIDQSILGGSGGERERAGKGKQSGEQRQAVDNQLRWFQK</sequence>